<proteinExistence type="predicted"/>
<protein>
    <submittedName>
        <fullName evidence="3">Helix-turn-helix transcriptional regulator</fullName>
    </submittedName>
</protein>
<dbReference type="SUPFAM" id="SSF47413">
    <property type="entry name" value="lambda repressor-like DNA-binding domains"/>
    <property type="match status" value="1"/>
</dbReference>
<dbReference type="SMART" id="SM00530">
    <property type="entry name" value="HTH_XRE"/>
    <property type="match status" value="1"/>
</dbReference>
<dbReference type="SUPFAM" id="SSF52540">
    <property type="entry name" value="P-loop containing nucleoside triphosphate hydrolases"/>
    <property type="match status" value="1"/>
</dbReference>
<feature type="domain" description="HTH cro/C1-type" evidence="2">
    <location>
        <begin position="44"/>
        <end position="99"/>
    </location>
</feature>
<dbReference type="Pfam" id="PF01381">
    <property type="entry name" value="HTH_3"/>
    <property type="match status" value="1"/>
</dbReference>
<dbReference type="Proteomes" id="UP001353952">
    <property type="component" value="Unassembled WGS sequence"/>
</dbReference>
<keyword evidence="4" id="KW-1185">Reference proteome</keyword>
<dbReference type="RefSeq" id="WP_191847760.1">
    <property type="nucleotide sequence ID" value="NZ_BMUO01000008.1"/>
</dbReference>
<dbReference type="PROSITE" id="PS50943">
    <property type="entry name" value="HTH_CROC1"/>
    <property type="match status" value="1"/>
</dbReference>
<feature type="region of interest" description="Disordered" evidence="1">
    <location>
        <begin position="384"/>
        <end position="403"/>
    </location>
</feature>
<dbReference type="CDD" id="cd00093">
    <property type="entry name" value="HTH_XRE"/>
    <property type="match status" value="1"/>
</dbReference>
<sequence>MFSELGEQRTCPRYAACEGRGCEGARMSASEGPVGCHGDLVDLLKRLRDAAGMPPLRTIGKKAGVSYGYLSGIFNGRKLPSPDTAQAIARALTTDVAAQRKAYEYAERAAADRPANRTPGRGDRAVLVQEESLPLEDYLADVCRHAEVSRPYVAQSVVSWQDGRPADRSTARSASAAVFTAGPLVVLLGDPGGGKTELLRRYELDVCRRWEAGVRSGALPVRIPAPSFSNEHLAQRLFAHPPAPGAHWLVLLDSLDEITNARARRNVLRDAVRWAAERPETHRLVIATRHLSEEEQGDLEEAAPVCFELLRFDAGDVRKLAAARLGPDRVDGLMAAIDEAGLADLVELPMIGALVCQLYKDDPDRPLGNTRGAVYDDFITRLMTPTPSTGTRPEHHAGTRGDIGEPAWIDSAVAERVVALSTMSPADLRTLLTQVAHRRRESSPARSVTDILLHEPLTELPGGVPVNWWREQLVACLRRSGVLQQRGDDLEFAHRTYEEFLAACAVCDVREHGVAELRRVLGAHRRRHWPLRPVPGYHPGGGWGRRLWSTAVADGENMSYLGFLIDRLTDAAAADLDKLPSSAGISGCTFLAAQKRLGTYLPASVQARAVEKLKRHIKIGKQARFGASIDIRAVNEMDPGSMPMAETFAALAIDDSRVDSADALLAFAESRAEGLAALRELAHSPRLTSLQGRVAAATAMVRADDESGLDLIVDLASHPGQDDDDRLGIVWQLIRLHRPRGLALLDSWIDARTGGDLWFKAALMVVETDEAYGIARMKAIADDLACPARTRINAAYVTALCRDPRGAEDLLRFARDPDVEERLRVMTVHLLAELGHPSARTVCDELAQEPNLSSRGRKSLRRLPLAQSS</sequence>
<name>A0ABU6LMT6_9ACTN</name>
<feature type="compositionally biased region" description="Basic and acidic residues" evidence="1">
    <location>
        <begin position="392"/>
        <end position="403"/>
    </location>
</feature>
<dbReference type="Gene3D" id="1.10.260.40">
    <property type="entry name" value="lambda repressor-like DNA-binding domains"/>
    <property type="match status" value="1"/>
</dbReference>
<gene>
    <name evidence="3" type="ORF">RFN57_00600</name>
</gene>
<dbReference type="InterPro" id="IPR010982">
    <property type="entry name" value="Lambda_DNA-bd_dom_sf"/>
</dbReference>
<evidence type="ECO:0000259" key="2">
    <source>
        <dbReference type="PROSITE" id="PS50943"/>
    </source>
</evidence>
<evidence type="ECO:0000313" key="4">
    <source>
        <dbReference type="Proteomes" id="UP001353952"/>
    </source>
</evidence>
<dbReference type="EMBL" id="JAYXNZ010000001">
    <property type="protein sequence ID" value="MEC7050822.1"/>
    <property type="molecule type" value="Genomic_DNA"/>
</dbReference>
<dbReference type="InterPro" id="IPR027417">
    <property type="entry name" value="P-loop_NTPase"/>
</dbReference>
<evidence type="ECO:0000313" key="3">
    <source>
        <dbReference type="EMBL" id="MEC7050822.1"/>
    </source>
</evidence>
<comment type="caution">
    <text evidence="3">The sequence shown here is derived from an EMBL/GenBank/DDBJ whole genome shotgun (WGS) entry which is preliminary data.</text>
</comment>
<reference evidence="3 4" key="1">
    <citation type="submission" date="2024-01" db="EMBL/GenBank/DDBJ databases">
        <title>Genome analysis.</title>
        <authorList>
            <person name="Zhang K."/>
        </authorList>
    </citation>
    <scope>NUCLEOTIDE SEQUENCE [LARGE SCALE GENOMIC DNA]</scope>
    <source>
        <strain evidence="3 4">CGMCC 4.1753</strain>
    </source>
</reference>
<evidence type="ECO:0000256" key="1">
    <source>
        <dbReference type="SAM" id="MobiDB-lite"/>
    </source>
</evidence>
<dbReference type="InterPro" id="IPR001387">
    <property type="entry name" value="Cro/C1-type_HTH"/>
</dbReference>
<organism evidence="3 4">
    <name type="scientific">Streptomyces violaceochromogenes</name>
    <dbReference type="NCBI Taxonomy" id="67377"/>
    <lineage>
        <taxon>Bacteria</taxon>
        <taxon>Bacillati</taxon>
        <taxon>Actinomycetota</taxon>
        <taxon>Actinomycetes</taxon>
        <taxon>Kitasatosporales</taxon>
        <taxon>Streptomycetaceae</taxon>
        <taxon>Streptomyces</taxon>
    </lineage>
</organism>
<accession>A0ABU6LMT6</accession>